<feature type="compositionally biased region" description="Low complexity" evidence="1">
    <location>
        <begin position="336"/>
        <end position="359"/>
    </location>
</feature>
<keyword evidence="3" id="KW-1185">Reference proteome</keyword>
<feature type="compositionally biased region" description="Gly residues" evidence="1">
    <location>
        <begin position="503"/>
        <end position="520"/>
    </location>
</feature>
<feature type="compositionally biased region" description="Polar residues" evidence="1">
    <location>
        <begin position="424"/>
        <end position="434"/>
    </location>
</feature>
<feature type="region of interest" description="Disordered" evidence="1">
    <location>
        <begin position="21"/>
        <end position="59"/>
    </location>
</feature>
<dbReference type="OrthoDB" id="5396104at2759"/>
<evidence type="ECO:0000313" key="3">
    <source>
        <dbReference type="Proteomes" id="UP000799437"/>
    </source>
</evidence>
<feature type="compositionally biased region" description="Polar residues" evidence="1">
    <location>
        <begin position="448"/>
        <end position="462"/>
    </location>
</feature>
<protein>
    <submittedName>
        <fullName evidence="2">Uncharacterized protein</fullName>
    </submittedName>
</protein>
<feature type="compositionally biased region" description="Polar residues" evidence="1">
    <location>
        <begin position="46"/>
        <end position="57"/>
    </location>
</feature>
<feature type="compositionally biased region" description="Pro residues" evidence="1">
    <location>
        <begin position="360"/>
        <end position="374"/>
    </location>
</feature>
<name>A0A6A6W127_9PEZI</name>
<accession>A0A6A6W127</accession>
<feature type="region of interest" description="Disordered" evidence="1">
    <location>
        <begin position="316"/>
        <end position="463"/>
    </location>
</feature>
<dbReference type="RefSeq" id="XP_033598247.1">
    <property type="nucleotide sequence ID" value="XM_033747396.1"/>
</dbReference>
<feature type="region of interest" description="Disordered" evidence="1">
    <location>
        <begin position="479"/>
        <end position="520"/>
    </location>
</feature>
<dbReference type="AlphaFoldDB" id="A0A6A6W127"/>
<evidence type="ECO:0000313" key="2">
    <source>
        <dbReference type="EMBL" id="KAF2755796.1"/>
    </source>
</evidence>
<dbReference type="GeneID" id="54488450"/>
<dbReference type="EMBL" id="ML996577">
    <property type="protein sequence ID" value="KAF2755796.1"/>
    <property type="molecule type" value="Genomic_DNA"/>
</dbReference>
<evidence type="ECO:0000256" key="1">
    <source>
        <dbReference type="SAM" id="MobiDB-lite"/>
    </source>
</evidence>
<sequence>MGLRNLTAMVFKSSLLSIPPSPCSPRSPLFSKSISQPRTASLPYSKPSTTTGRQDSQVDVKPPVEPLAWIWKCHMCQRQYPLGATRRCPIDGHYFCSGTTKLHAWRTQGKAKGNGKAKKHYHEACAHEFDFNGWLAYGDWRRAQKKKKTTASPTNARIDSPMHQYFTNTVAAATSPAARTRAGEPRDCWHACNYPSECRHGPLAMAIDRPPEPVQFAASDQYQYAGAQCPPGLPGDSQEFVIQDLMETIEDVAVDYGLGSLQDLLAASQADLYEPTPPPPHGLQSPRSPPTSPPYEYADGMYDMDIDMCDQLDATASTIDHPDPIDPNLQPPAPPSSSTSSTFKAPGTSTSSAQPTPSTIHPPSPTTSPDPPSPDTDSFINACVDFTGATSPSPTLDAHAHTHPNSPPLPPQHSSALHPAATPTMRSRTENPTNSPLPALPPKPPHANVNNATPCSAPYTNSMPPPPSSLCWEYERHAGDRKGGSHDAWDEQTRSGRSRGAADGAGGGGGGGGGGGSGGGFGDLYFTLDSEFFKGGAKRGRRGNEVDGRKVRRVGWGLGLGMGLGRGDWGVEV</sequence>
<feature type="compositionally biased region" description="Basic and acidic residues" evidence="1">
    <location>
        <begin position="479"/>
        <end position="494"/>
    </location>
</feature>
<dbReference type="Proteomes" id="UP000799437">
    <property type="component" value="Unassembled WGS sequence"/>
</dbReference>
<feature type="region of interest" description="Disordered" evidence="1">
    <location>
        <begin position="271"/>
        <end position="300"/>
    </location>
</feature>
<reference evidence="2" key="1">
    <citation type="journal article" date="2020" name="Stud. Mycol.">
        <title>101 Dothideomycetes genomes: a test case for predicting lifestyles and emergence of pathogens.</title>
        <authorList>
            <person name="Haridas S."/>
            <person name="Albert R."/>
            <person name="Binder M."/>
            <person name="Bloem J."/>
            <person name="Labutti K."/>
            <person name="Salamov A."/>
            <person name="Andreopoulos B."/>
            <person name="Baker S."/>
            <person name="Barry K."/>
            <person name="Bills G."/>
            <person name="Bluhm B."/>
            <person name="Cannon C."/>
            <person name="Castanera R."/>
            <person name="Culley D."/>
            <person name="Daum C."/>
            <person name="Ezra D."/>
            <person name="Gonzalez J."/>
            <person name="Henrissat B."/>
            <person name="Kuo A."/>
            <person name="Liang C."/>
            <person name="Lipzen A."/>
            <person name="Lutzoni F."/>
            <person name="Magnuson J."/>
            <person name="Mondo S."/>
            <person name="Nolan M."/>
            <person name="Ohm R."/>
            <person name="Pangilinan J."/>
            <person name="Park H.-J."/>
            <person name="Ramirez L."/>
            <person name="Alfaro M."/>
            <person name="Sun H."/>
            <person name="Tritt A."/>
            <person name="Yoshinaga Y."/>
            <person name="Zwiers L.-H."/>
            <person name="Turgeon B."/>
            <person name="Goodwin S."/>
            <person name="Spatafora J."/>
            <person name="Crous P."/>
            <person name="Grigoriev I."/>
        </authorList>
    </citation>
    <scope>NUCLEOTIDE SEQUENCE</scope>
    <source>
        <strain evidence="2">CBS 121739</strain>
    </source>
</reference>
<gene>
    <name evidence="2" type="ORF">EJ05DRAFT_503246</name>
</gene>
<organism evidence="2 3">
    <name type="scientific">Pseudovirgaria hyperparasitica</name>
    <dbReference type="NCBI Taxonomy" id="470096"/>
    <lineage>
        <taxon>Eukaryota</taxon>
        <taxon>Fungi</taxon>
        <taxon>Dikarya</taxon>
        <taxon>Ascomycota</taxon>
        <taxon>Pezizomycotina</taxon>
        <taxon>Dothideomycetes</taxon>
        <taxon>Dothideomycetes incertae sedis</taxon>
        <taxon>Acrospermales</taxon>
        <taxon>Acrospermaceae</taxon>
        <taxon>Pseudovirgaria</taxon>
    </lineage>
</organism>
<proteinExistence type="predicted"/>
<feature type="compositionally biased region" description="Pro residues" evidence="1">
    <location>
        <begin position="275"/>
        <end position="293"/>
    </location>
</feature>